<dbReference type="Proteomes" id="UP000001542">
    <property type="component" value="Unassembled WGS sequence"/>
</dbReference>
<reference evidence="3" key="1">
    <citation type="submission" date="2006-10" db="EMBL/GenBank/DDBJ databases">
        <authorList>
            <person name="Amadeo P."/>
            <person name="Zhao Q."/>
            <person name="Wortman J."/>
            <person name="Fraser-Liggett C."/>
            <person name="Carlton J."/>
        </authorList>
    </citation>
    <scope>NUCLEOTIDE SEQUENCE</scope>
    <source>
        <strain evidence="3">G3</strain>
    </source>
</reference>
<reference evidence="3" key="2">
    <citation type="journal article" date="2007" name="Science">
        <title>Draft genome sequence of the sexually transmitted pathogen Trichomonas vaginalis.</title>
        <authorList>
            <person name="Carlton J.M."/>
            <person name="Hirt R.P."/>
            <person name="Silva J.C."/>
            <person name="Delcher A.L."/>
            <person name="Schatz M."/>
            <person name="Zhao Q."/>
            <person name="Wortman J.R."/>
            <person name="Bidwell S.L."/>
            <person name="Alsmark U.C.M."/>
            <person name="Besteiro S."/>
            <person name="Sicheritz-Ponten T."/>
            <person name="Noel C.J."/>
            <person name="Dacks J.B."/>
            <person name="Foster P.G."/>
            <person name="Simillion C."/>
            <person name="Van de Peer Y."/>
            <person name="Miranda-Saavedra D."/>
            <person name="Barton G.J."/>
            <person name="Westrop G.D."/>
            <person name="Mueller S."/>
            <person name="Dessi D."/>
            <person name="Fiori P.L."/>
            <person name="Ren Q."/>
            <person name="Paulsen I."/>
            <person name="Zhang H."/>
            <person name="Bastida-Corcuera F.D."/>
            <person name="Simoes-Barbosa A."/>
            <person name="Brown M.T."/>
            <person name="Hayes R.D."/>
            <person name="Mukherjee M."/>
            <person name="Okumura C.Y."/>
            <person name="Schneider R."/>
            <person name="Smith A.J."/>
            <person name="Vanacova S."/>
            <person name="Villalvazo M."/>
            <person name="Haas B.J."/>
            <person name="Pertea M."/>
            <person name="Feldblyum T.V."/>
            <person name="Utterback T.R."/>
            <person name="Shu C.L."/>
            <person name="Osoegawa K."/>
            <person name="de Jong P.J."/>
            <person name="Hrdy I."/>
            <person name="Horvathova L."/>
            <person name="Zubacova Z."/>
            <person name="Dolezal P."/>
            <person name="Malik S.B."/>
            <person name="Logsdon J.M. Jr."/>
            <person name="Henze K."/>
            <person name="Gupta A."/>
            <person name="Wang C.C."/>
            <person name="Dunne R.L."/>
            <person name="Upcroft J.A."/>
            <person name="Upcroft P."/>
            <person name="White O."/>
            <person name="Salzberg S.L."/>
            <person name="Tang P."/>
            <person name="Chiu C.-H."/>
            <person name="Lee Y.-S."/>
            <person name="Embley T.M."/>
            <person name="Coombs G.H."/>
            <person name="Mottram J.C."/>
            <person name="Tachezy J."/>
            <person name="Fraser-Liggett C.M."/>
            <person name="Johnson P.J."/>
        </authorList>
    </citation>
    <scope>NUCLEOTIDE SEQUENCE [LARGE SCALE GENOMIC DNA]</scope>
    <source>
        <strain evidence="3">G3</strain>
    </source>
</reference>
<dbReference type="InParanoid" id="A2FAB6"/>
<dbReference type="VEuPathDB" id="TrichDB:TVAG_332430"/>
<feature type="region of interest" description="Disordered" evidence="2">
    <location>
        <begin position="1"/>
        <end position="21"/>
    </location>
</feature>
<gene>
    <name evidence="3" type="ORF">TVAG_332430</name>
</gene>
<evidence type="ECO:0000313" key="4">
    <source>
        <dbReference type="Proteomes" id="UP000001542"/>
    </source>
</evidence>
<keyword evidence="4" id="KW-1185">Reference proteome</keyword>
<protein>
    <submittedName>
        <fullName evidence="3">Uncharacterized protein</fullName>
    </submittedName>
</protein>
<dbReference type="AlphaFoldDB" id="A2FAB6"/>
<organism evidence="3 4">
    <name type="scientific">Trichomonas vaginalis (strain ATCC PRA-98 / G3)</name>
    <dbReference type="NCBI Taxonomy" id="412133"/>
    <lineage>
        <taxon>Eukaryota</taxon>
        <taxon>Metamonada</taxon>
        <taxon>Parabasalia</taxon>
        <taxon>Trichomonadida</taxon>
        <taxon>Trichomonadidae</taxon>
        <taxon>Trichomonas</taxon>
    </lineage>
</organism>
<evidence type="ECO:0000256" key="1">
    <source>
        <dbReference type="SAM" id="Coils"/>
    </source>
</evidence>
<sequence>MNRSRISTPTKSPKSPKPVEDVEEEFCKRSLQLLTAYYEPLAISEIINFPPVEGIEEPQPEKPMIFNSSVTELRLKRTLENEQNLYQDLNEKYNKRIEELQSMIKNSQMNLDDVFQAEPVDRPSKPLYMANEEKDLEEAERLKRRNMKTLDVLKTEPQMKERLTESEKRGKERAAKRVLRMSNIDVNNMKSPSRMDPVPVRPRKYEPEGGYPVLRNKGKVTPEKKKVLYYQTEED</sequence>
<feature type="region of interest" description="Disordered" evidence="2">
    <location>
        <begin position="160"/>
        <end position="235"/>
    </location>
</feature>
<dbReference type="KEGG" id="tva:4755926"/>
<name>A2FAB6_TRIV3</name>
<keyword evidence="1" id="KW-0175">Coiled coil</keyword>
<dbReference type="RefSeq" id="XP_001311063.1">
    <property type="nucleotide sequence ID" value="XM_001311062.1"/>
</dbReference>
<evidence type="ECO:0000313" key="3">
    <source>
        <dbReference type="EMBL" id="EAX98133.1"/>
    </source>
</evidence>
<feature type="compositionally biased region" description="Basic and acidic residues" evidence="2">
    <location>
        <begin position="160"/>
        <end position="175"/>
    </location>
</feature>
<accession>A2FAB6</accession>
<feature type="coiled-coil region" evidence="1">
    <location>
        <begin position="72"/>
        <end position="156"/>
    </location>
</feature>
<dbReference type="SMR" id="A2FAB6"/>
<proteinExistence type="predicted"/>
<dbReference type="VEuPathDB" id="TrichDB:TVAGG3_0916660"/>
<dbReference type="OrthoDB" id="10596366at2759"/>
<dbReference type="EMBL" id="DS113686">
    <property type="protein sequence ID" value="EAX98133.1"/>
    <property type="molecule type" value="Genomic_DNA"/>
</dbReference>
<evidence type="ECO:0000256" key="2">
    <source>
        <dbReference type="SAM" id="MobiDB-lite"/>
    </source>
</evidence>